<name>A0A132MXT2_9ACTN</name>
<dbReference type="STRING" id="1469144.LI90_3667"/>
<dbReference type="PATRIC" id="fig|1469144.10.peg.3934"/>
<protein>
    <submittedName>
        <fullName evidence="1">Uncharacterized protein</fullName>
    </submittedName>
</protein>
<evidence type="ECO:0000313" key="2">
    <source>
        <dbReference type="Proteomes" id="UP000070188"/>
    </source>
</evidence>
<accession>A0A132MXT2</accession>
<evidence type="ECO:0000313" key="1">
    <source>
        <dbReference type="EMBL" id="KWX02624.1"/>
    </source>
</evidence>
<keyword evidence="2" id="KW-1185">Reference proteome</keyword>
<dbReference type="Proteomes" id="UP000070188">
    <property type="component" value="Unassembled WGS sequence"/>
</dbReference>
<dbReference type="AlphaFoldDB" id="A0A132MXT2"/>
<proteinExistence type="predicted"/>
<dbReference type="EMBL" id="LAXD01000001">
    <property type="protein sequence ID" value="KWX02624.1"/>
    <property type="molecule type" value="Genomic_DNA"/>
</dbReference>
<gene>
    <name evidence="1" type="ORF">LI90_3667</name>
</gene>
<sequence length="254" mass="27853">MIVTSTLGGPARPPRRPQGSRLLASVDVEWTKNYRVKNGNRPFCYSAVYLAVPTHGPVDVTELPFRYTSVYVENTDETEELIRLADAELRACLDAADQIIGHQLSSDLAVLANAAAAPPEAIETARHAWRARRDAELATRRVVDTRYDAGHILGCASRRLVDVCTDLGLDVTQPELRGTSMTALHRTWLETGRTEARERISVLNLRHSLSAALVALRATGRADWTGTVNVNRILAAGLDGDFGWLRSPTFAALL</sequence>
<organism evidence="1 2">
    <name type="scientific">Carbonactinospora thermoautotrophica</name>
    <dbReference type="NCBI Taxonomy" id="1469144"/>
    <lineage>
        <taxon>Bacteria</taxon>
        <taxon>Bacillati</taxon>
        <taxon>Actinomycetota</taxon>
        <taxon>Actinomycetes</taxon>
        <taxon>Kitasatosporales</taxon>
        <taxon>Carbonactinosporaceae</taxon>
        <taxon>Carbonactinospora</taxon>
    </lineage>
</organism>
<comment type="caution">
    <text evidence="1">The sequence shown here is derived from an EMBL/GenBank/DDBJ whole genome shotgun (WGS) entry which is preliminary data.</text>
</comment>
<reference evidence="2" key="1">
    <citation type="submission" date="2015-04" db="EMBL/GenBank/DDBJ databases">
        <title>Physiological reanalysis, assessment of diazotrophy, and genome sequences of multiple isolates of Streptomyces thermoautotrophicus.</title>
        <authorList>
            <person name="MacKellar D.C."/>
            <person name="Lieber L."/>
            <person name="Norman J."/>
            <person name="Bolger A."/>
            <person name="Tobin C."/>
            <person name="Murray J.W."/>
            <person name="Chang R."/>
            <person name="Ford T."/>
            <person name="Nguyen P.Q."/>
            <person name="Woodward J."/>
            <person name="Permingeat H."/>
            <person name="Joshi N.S."/>
            <person name="Silver P.A."/>
            <person name="Usadel B."/>
            <person name="Rutherford A.W."/>
            <person name="Friesen M."/>
            <person name="Prell J."/>
        </authorList>
    </citation>
    <scope>NUCLEOTIDE SEQUENCE [LARGE SCALE GENOMIC DNA]</scope>
    <source>
        <strain evidence="2">H1</strain>
    </source>
</reference>